<dbReference type="EMBL" id="JAPEQY010000013">
    <property type="protein sequence ID" value="MFO2479218.1"/>
    <property type="molecule type" value="Genomic_DNA"/>
</dbReference>
<name>A0ACC7PFW0_9PSED</name>
<sequence length="330" mass="38133">MTTEHHHANTPFQLPQALQEATYPLSPYTDEAEQHTRLWLKNIGLESTAHATHQQDIYSPGQYAGFMWNDAPRETLFVLSDLTGWFSCQDDLADEECEDPDALERHIRGVYDAAFVYRSRPQGPLATGLADIIRRAARLMPPQWKERVAEQYATYLKPCVTALMHRINHTQPGVEGYDSLWRSAGGFQVCVEFTYFALNIHLPSSLYYSQPWQELNTLVLNHLKAVNDLLSFPIMENPDEDIYNLLTHLRHTKGYSPERAASEVSRRIEAWTEDYTNAQRLLPERLALYGYDERSREQAQLCAQAMSNLFRGNIAWHLTVPRYREIRFKG</sequence>
<reference evidence="1" key="1">
    <citation type="submission" date="2022-11" db="EMBL/GenBank/DDBJ databases">
        <title>Draft genome sequences of strains of Pseudomonas imrae sp. nov.</title>
        <authorList>
            <person name="Salva Serra F."/>
            <person name="Nimje P."/>
            <person name="Moore E.R.B."/>
            <person name="Marathe N.P."/>
        </authorList>
    </citation>
    <scope>NUCLEOTIDE SEQUENCE</scope>
    <source>
        <strain evidence="1">15FMM2</strain>
    </source>
</reference>
<organism evidence="1 2">
    <name type="scientific">Pseudomonas imrae</name>
    <dbReference type="NCBI Taxonomy" id="2992837"/>
    <lineage>
        <taxon>Bacteria</taxon>
        <taxon>Pseudomonadati</taxon>
        <taxon>Pseudomonadota</taxon>
        <taxon>Gammaproteobacteria</taxon>
        <taxon>Pseudomonadales</taxon>
        <taxon>Pseudomonadaceae</taxon>
        <taxon>Pseudomonas</taxon>
    </lineage>
</organism>
<comment type="caution">
    <text evidence="1">The sequence shown here is derived from an EMBL/GenBank/DDBJ whole genome shotgun (WGS) entry which is preliminary data.</text>
</comment>
<keyword evidence="2" id="KW-1185">Reference proteome</keyword>
<gene>
    <name evidence="1" type="ORF">OOJ96_17585</name>
</gene>
<accession>A0ACC7PFW0</accession>
<evidence type="ECO:0000313" key="2">
    <source>
        <dbReference type="Proteomes" id="UP001637618"/>
    </source>
</evidence>
<proteinExistence type="predicted"/>
<protein>
    <submittedName>
        <fullName evidence="1">Uncharacterized protein</fullName>
    </submittedName>
</protein>
<dbReference type="Proteomes" id="UP001637618">
    <property type="component" value="Unassembled WGS sequence"/>
</dbReference>
<evidence type="ECO:0000313" key="1">
    <source>
        <dbReference type="EMBL" id="MFO2479218.1"/>
    </source>
</evidence>